<accession>A0A2G9YD30</accession>
<dbReference type="Proteomes" id="UP000231480">
    <property type="component" value="Unassembled WGS sequence"/>
</dbReference>
<dbReference type="Pfam" id="PF00892">
    <property type="entry name" value="EamA"/>
    <property type="match status" value="2"/>
</dbReference>
<evidence type="ECO:0000256" key="1">
    <source>
        <dbReference type="ARBA" id="ARBA00004651"/>
    </source>
</evidence>
<gene>
    <name evidence="8" type="ORF">COX44_01585</name>
</gene>
<evidence type="ECO:0000256" key="4">
    <source>
        <dbReference type="ARBA" id="ARBA00022989"/>
    </source>
</evidence>
<feature type="transmembrane region" description="Helical" evidence="6">
    <location>
        <begin position="7"/>
        <end position="29"/>
    </location>
</feature>
<dbReference type="GO" id="GO:0005886">
    <property type="term" value="C:plasma membrane"/>
    <property type="evidence" value="ECO:0007669"/>
    <property type="project" value="UniProtKB-SubCell"/>
</dbReference>
<feature type="transmembrane region" description="Helical" evidence="6">
    <location>
        <begin position="35"/>
        <end position="55"/>
    </location>
</feature>
<feature type="transmembrane region" description="Helical" evidence="6">
    <location>
        <begin position="248"/>
        <end position="264"/>
    </location>
</feature>
<evidence type="ECO:0000313" key="8">
    <source>
        <dbReference type="EMBL" id="PIP17127.1"/>
    </source>
</evidence>
<feature type="transmembrane region" description="Helical" evidence="6">
    <location>
        <begin position="67"/>
        <end position="87"/>
    </location>
</feature>
<feature type="domain" description="EamA" evidence="7">
    <location>
        <begin position="156"/>
        <end position="285"/>
    </location>
</feature>
<organism evidence="8 9">
    <name type="scientific">Candidatus Portnoybacteria bacterium CG23_combo_of_CG06-09_8_20_14_all_37_13</name>
    <dbReference type="NCBI Taxonomy" id="1974819"/>
    <lineage>
        <taxon>Bacteria</taxon>
        <taxon>Candidatus Portnoyibacteriota</taxon>
    </lineage>
</organism>
<feature type="transmembrane region" description="Helical" evidence="6">
    <location>
        <begin position="187"/>
        <end position="209"/>
    </location>
</feature>
<keyword evidence="3 6" id="KW-0812">Transmembrane</keyword>
<evidence type="ECO:0000256" key="6">
    <source>
        <dbReference type="SAM" id="Phobius"/>
    </source>
</evidence>
<evidence type="ECO:0000256" key="2">
    <source>
        <dbReference type="ARBA" id="ARBA00022475"/>
    </source>
</evidence>
<dbReference type="InterPro" id="IPR050638">
    <property type="entry name" value="AA-Vitamin_Transporters"/>
</dbReference>
<name>A0A2G9YD30_9BACT</name>
<feature type="transmembrane region" description="Helical" evidence="6">
    <location>
        <begin position="158"/>
        <end position="175"/>
    </location>
</feature>
<evidence type="ECO:0000256" key="3">
    <source>
        <dbReference type="ARBA" id="ARBA00022692"/>
    </source>
</evidence>
<dbReference type="PANTHER" id="PTHR32322">
    <property type="entry name" value="INNER MEMBRANE TRANSPORTER"/>
    <property type="match status" value="1"/>
</dbReference>
<protein>
    <recommendedName>
        <fullName evidence="7">EamA domain-containing protein</fullName>
    </recommendedName>
</protein>
<keyword evidence="2" id="KW-1003">Cell membrane</keyword>
<dbReference type="AlphaFoldDB" id="A0A2G9YD30"/>
<reference evidence="8 9" key="1">
    <citation type="submission" date="2017-09" db="EMBL/GenBank/DDBJ databases">
        <title>Depth-based differentiation of microbial function through sediment-hosted aquifers and enrichment of novel symbionts in the deep terrestrial subsurface.</title>
        <authorList>
            <person name="Probst A.J."/>
            <person name="Ladd B."/>
            <person name="Jarett J.K."/>
            <person name="Geller-Mcgrath D.E."/>
            <person name="Sieber C.M."/>
            <person name="Emerson J.B."/>
            <person name="Anantharaman K."/>
            <person name="Thomas B.C."/>
            <person name="Malmstrom R."/>
            <person name="Stieglmeier M."/>
            <person name="Klingl A."/>
            <person name="Woyke T."/>
            <person name="Ryan C.M."/>
            <person name="Banfield J.F."/>
        </authorList>
    </citation>
    <scope>NUCLEOTIDE SEQUENCE [LARGE SCALE GENOMIC DNA]</scope>
    <source>
        <strain evidence="8">CG23_combo_of_CG06-09_8_20_14_all_37_13</strain>
    </source>
</reference>
<evidence type="ECO:0000313" key="9">
    <source>
        <dbReference type="Proteomes" id="UP000231480"/>
    </source>
</evidence>
<evidence type="ECO:0000259" key="7">
    <source>
        <dbReference type="Pfam" id="PF00892"/>
    </source>
</evidence>
<comment type="caution">
    <text evidence="8">The sequence shown here is derived from an EMBL/GenBank/DDBJ whole genome shotgun (WGS) entry which is preliminary data.</text>
</comment>
<sequence>MNKSKIAYFYLGFVIILWASAPAVAKILLKNLNNFQVLFFTTLIATITLFLIALFQNKIKLICDYKLKDYLTFAYMGGLGIFLYYLFSFGSLMLISAQESTIVNYLWPIMVVIFASLILKEKLTLTKITAIILSFLGVYIVISQGNLLSFTFSNKTGVLLAFLGAVSYGLFSVLGKQHNYERITSMMFYYLFSFVFITIAVLIFSKIQLPNLYELIGLLWLGAIISGIAYVLWFLALKYGETSKVSNIIYLTPFVALIYISILVGEKILFSSIIGLIVIILGISLQFLKLNKNSKKIIYLRKKKKSL</sequence>
<keyword evidence="4 6" id="KW-1133">Transmembrane helix</keyword>
<keyword evidence="5 6" id="KW-0472">Membrane</keyword>
<dbReference type="SUPFAM" id="SSF103481">
    <property type="entry name" value="Multidrug resistance efflux transporter EmrE"/>
    <property type="match status" value="2"/>
</dbReference>
<feature type="transmembrane region" description="Helical" evidence="6">
    <location>
        <begin position="102"/>
        <end position="119"/>
    </location>
</feature>
<dbReference type="InterPro" id="IPR037185">
    <property type="entry name" value="EmrE-like"/>
</dbReference>
<comment type="subcellular location">
    <subcellularLocation>
        <location evidence="1">Cell membrane</location>
        <topology evidence="1">Multi-pass membrane protein</topology>
    </subcellularLocation>
</comment>
<dbReference type="EMBL" id="PCRH01000036">
    <property type="protein sequence ID" value="PIP17127.1"/>
    <property type="molecule type" value="Genomic_DNA"/>
</dbReference>
<feature type="transmembrane region" description="Helical" evidence="6">
    <location>
        <begin position="215"/>
        <end position="236"/>
    </location>
</feature>
<dbReference type="InterPro" id="IPR000620">
    <property type="entry name" value="EamA_dom"/>
</dbReference>
<feature type="transmembrane region" description="Helical" evidence="6">
    <location>
        <begin position="270"/>
        <end position="288"/>
    </location>
</feature>
<feature type="domain" description="EamA" evidence="7">
    <location>
        <begin position="7"/>
        <end position="142"/>
    </location>
</feature>
<proteinExistence type="predicted"/>
<dbReference type="PANTHER" id="PTHR32322:SF18">
    <property type="entry name" value="S-ADENOSYLMETHIONINE_S-ADENOSYLHOMOCYSTEINE TRANSPORTER"/>
    <property type="match status" value="1"/>
</dbReference>
<evidence type="ECO:0000256" key="5">
    <source>
        <dbReference type="ARBA" id="ARBA00023136"/>
    </source>
</evidence>
<feature type="transmembrane region" description="Helical" evidence="6">
    <location>
        <begin position="131"/>
        <end position="152"/>
    </location>
</feature>